<accession>A0AAW0F5R8</accession>
<evidence type="ECO:0000256" key="1">
    <source>
        <dbReference type="SAM" id="MobiDB-lite"/>
    </source>
</evidence>
<dbReference type="PANTHER" id="PTHR40744:SF1">
    <property type="entry name" value="SODIUM STIBOGLUCONATE RESISTANCE PROTEIN"/>
    <property type="match status" value="1"/>
</dbReference>
<evidence type="ECO:0000313" key="3">
    <source>
        <dbReference type="Proteomes" id="UP001430356"/>
    </source>
</evidence>
<comment type="caution">
    <text evidence="2">The sequence shown here is derived from an EMBL/GenBank/DDBJ whole genome shotgun (WGS) entry which is preliminary data.</text>
</comment>
<protein>
    <submittedName>
        <fullName evidence="2">Uncharacterized protein</fullName>
    </submittedName>
</protein>
<dbReference type="AlphaFoldDB" id="A0AAW0F5R8"/>
<feature type="region of interest" description="Disordered" evidence="1">
    <location>
        <begin position="359"/>
        <end position="382"/>
    </location>
</feature>
<dbReference type="Proteomes" id="UP001430356">
    <property type="component" value="Unassembled WGS sequence"/>
</dbReference>
<reference evidence="2 3" key="1">
    <citation type="journal article" date="2021" name="MBio">
        <title>A New Model Trypanosomatid, Novymonas esmeraldas: Genomic Perception of Its 'Candidatus Pandoraea novymonadis' Endosymbiont.</title>
        <authorList>
            <person name="Zakharova A."/>
            <person name="Saura A."/>
            <person name="Butenko A."/>
            <person name="Podesvova L."/>
            <person name="Warmusova S."/>
            <person name="Kostygov A.Y."/>
            <person name="Nenarokova A."/>
            <person name="Lukes J."/>
            <person name="Opperdoes F.R."/>
            <person name="Yurchenko V."/>
        </authorList>
    </citation>
    <scope>NUCLEOTIDE SEQUENCE [LARGE SCALE GENOMIC DNA]</scope>
    <source>
        <strain evidence="2 3">E262AT.01</strain>
    </source>
</reference>
<dbReference type="EMBL" id="JAECZO010000022">
    <property type="protein sequence ID" value="KAK7201925.1"/>
    <property type="molecule type" value="Genomic_DNA"/>
</dbReference>
<name>A0AAW0F5R8_9TRYP</name>
<keyword evidence="3" id="KW-1185">Reference proteome</keyword>
<dbReference type="PANTHER" id="PTHR40744">
    <property type="entry name" value="SODIUM STIBOGLUCONATE RESISTANCE PROTEIN-RELATED"/>
    <property type="match status" value="1"/>
</dbReference>
<gene>
    <name evidence="2" type="ORF">NESM_000260100</name>
</gene>
<feature type="region of interest" description="Disordered" evidence="1">
    <location>
        <begin position="63"/>
        <end position="84"/>
    </location>
</feature>
<proteinExistence type="predicted"/>
<sequence>MGNIHSLTPPERQGHPAAFYRGVAAVKAARFTVAELCFVEALQEHPSRDFWEPSMHAVLRSEDQENHNDVDQEQVPPEPPSAVQSWREAPPAWLVTRAAAAGAPEVTVDSRRHSLMSTCPAPAEHETPGARPACPASPDQCSPRSRHGPACVYVSDATPLLLPLDGRLTVILDYYRLMADIAATYLGEMPVTRHLERVATLAARYCLLGIGHTHMLLRCLSQWREQVLGDGLGFVDYAKTRGLRLNAVAGADDTGEAGKEAHSWWPWRRHRRSLSTTDSVLLLLGHAEANCRYYHMSLTLSYAMVLMERCRGLGDPRSKQQVLENITEHLDAVYAVVRQLATEYPAEYMSGLIRTHIPTPAATATTPTRRRSSSTAASMSSRTQRMMSLSQHPHRHLYKRSAAWSLTETAFLCASSLRSVQLTVQKHVARDSLTRLRSPAERLAFSYVSWRLGRVFLVAPGCNSYVLERSLPASAVEMESRCRERETTTDASGGVGGGEADGVLLGGETVAPVEASPAQHTAVLDTCTEQCNRRRCQMKRDLDLQDEHTCVVLYQHEALLLGMAALFLSVEARVLAGESEAAAALAKSLRQLLRELCGPDSTEMHLLRELLYSVGLPAA</sequence>
<evidence type="ECO:0000313" key="2">
    <source>
        <dbReference type="EMBL" id="KAK7201925.1"/>
    </source>
</evidence>
<organism evidence="2 3">
    <name type="scientific">Novymonas esmeraldas</name>
    <dbReference type="NCBI Taxonomy" id="1808958"/>
    <lineage>
        <taxon>Eukaryota</taxon>
        <taxon>Discoba</taxon>
        <taxon>Euglenozoa</taxon>
        <taxon>Kinetoplastea</taxon>
        <taxon>Metakinetoplastina</taxon>
        <taxon>Trypanosomatida</taxon>
        <taxon>Trypanosomatidae</taxon>
        <taxon>Novymonas</taxon>
    </lineage>
</organism>